<gene>
    <name evidence="1" type="ORF">EFY79_07220</name>
</gene>
<evidence type="ECO:0000313" key="2">
    <source>
        <dbReference type="Proteomes" id="UP000267223"/>
    </source>
</evidence>
<keyword evidence="2" id="KW-1185">Reference proteome</keyword>
<dbReference type="Proteomes" id="UP000267223">
    <property type="component" value="Unassembled WGS sequence"/>
</dbReference>
<evidence type="ECO:0000313" key="1">
    <source>
        <dbReference type="EMBL" id="RNI38014.1"/>
    </source>
</evidence>
<dbReference type="PANTHER" id="PTHR34504">
    <property type="entry name" value="ANTITOXIN HICB"/>
    <property type="match status" value="1"/>
</dbReference>
<dbReference type="Pfam" id="PF21748">
    <property type="entry name" value="UPF0150"/>
    <property type="match status" value="1"/>
</dbReference>
<comment type="caution">
    <text evidence="1">The sequence shown here is derived from an EMBL/GenBank/DDBJ whole genome shotgun (WGS) entry which is preliminary data.</text>
</comment>
<protein>
    <submittedName>
        <fullName evidence="1">Type II toxin-antitoxin system HicB family antitoxin</fullName>
    </submittedName>
</protein>
<dbReference type="InterPro" id="IPR035069">
    <property type="entry name" value="TTHA1013/TTHA0281-like"/>
</dbReference>
<dbReference type="EMBL" id="RJJR01000004">
    <property type="protein sequence ID" value="RNI38014.1"/>
    <property type="molecule type" value="Genomic_DNA"/>
</dbReference>
<name>A0A3M9NJT1_9BACT</name>
<accession>A0A3M9NJT1</accession>
<dbReference type="InterPro" id="IPR051404">
    <property type="entry name" value="TA_system_antitoxin"/>
</dbReference>
<dbReference type="AlphaFoldDB" id="A0A3M9NJT1"/>
<sequence>MNKKNMKLTIVISKGEEFFIGTIKEIPAVLTQGETVEEARQNVLDALELYLEDMQSEEDNITKILEEDLIIS</sequence>
<reference evidence="1 2" key="1">
    <citation type="submission" date="2018-11" db="EMBL/GenBank/DDBJ databases">
        <title>Draft genome sequence of Ferruginibacter sp. BO-59.</title>
        <authorList>
            <person name="Im W.T."/>
        </authorList>
    </citation>
    <scope>NUCLEOTIDE SEQUENCE [LARGE SCALE GENOMIC DNA]</scope>
    <source>
        <strain evidence="1 2">BO-59</strain>
    </source>
</reference>
<dbReference type="InterPro" id="IPR049389">
    <property type="entry name" value="TTHA0281-like"/>
</dbReference>
<dbReference type="PANTHER" id="PTHR34504:SF2">
    <property type="entry name" value="UPF0150 PROTEIN SSL0259"/>
    <property type="match status" value="1"/>
</dbReference>
<dbReference type="Gene3D" id="3.30.160.250">
    <property type="match status" value="1"/>
</dbReference>
<proteinExistence type="predicted"/>
<dbReference type="SUPFAM" id="SSF143100">
    <property type="entry name" value="TTHA1013/TTHA0281-like"/>
    <property type="match status" value="1"/>
</dbReference>
<organism evidence="1 2">
    <name type="scientific">Hanamia caeni</name>
    <dbReference type="NCBI Taxonomy" id="2294116"/>
    <lineage>
        <taxon>Bacteria</taxon>
        <taxon>Pseudomonadati</taxon>
        <taxon>Bacteroidota</taxon>
        <taxon>Chitinophagia</taxon>
        <taxon>Chitinophagales</taxon>
        <taxon>Chitinophagaceae</taxon>
        <taxon>Hanamia</taxon>
    </lineage>
</organism>